<dbReference type="SUPFAM" id="SSF101148">
    <property type="entry name" value="Plant invertase/pectin methylesterase inhibitor"/>
    <property type="match status" value="1"/>
</dbReference>
<accession>K7B170</accession>
<organism evidence="1">
    <name type="scientific">Phleum pratense</name>
    <name type="common">Common timothy</name>
    <dbReference type="NCBI Taxonomy" id="15957"/>
    <lineage>
        <taxon>Eukaryota</taxon>
        <taxon>Viridiplantae</taxon>
        <taxon>Streptophyta</taxon>
        <taxon>Embryophyta</taxon>
        <taxon>Tracheophyta</taxon>
        <taxon>Spermatophyta</taxon>
        <taxon>Magnoliopsida</taxon>
        <taxon>Liliopsida</taxon>
        <taxon>Poales</taxon>
        <taxon>Poaceae</taxon>
        <taxon>BOP clade</taxon>
        <taxon>Pooideae</taxon>
        <taxon>Poodae</taxon>
        <taxon>Poeae</taxon>
        <taxon>Poeae Chloroplast Group 2 (Poeae type)</taxon>
        <taxon>Poodinae</taxon>
        <taxon>Phleinae</taxon>
        <taxon>Phleum</taxon>
    </lineage>
</organism>
<name>K7B170_PHLPR</name>
<dbReference type="InterPro" id="IPR035513">
    <property type="entry name" value="Invertase/methylesterase_inhib"/>
</dbReference>
<dbReference type="AlphaFoldDB" id="K7B170"/>
<feature type="non-terminal residue" evidence="1">
    <location>
        <position position="1"/>
    </location>
</feature>
<proteinExistence type="evidence at transcript level"/>
<dbReference type="Gene3D" id="1.20.140.40">
    <property type="entry name" value="Invertase/pectin methylesterase inhibitor family protein"/>
    <property type="match status" value="1"/>
</dbReference>
<feature type="non-terminal residue" evidence="1">
    <location>
        <position position="92"/>
    </location>
</feature>
<protein>
    <submittedName>
        <fullName evidence="1">Uncharacterized protein</fullName>
    </submittedName>
</protein>
<sequence>LLSASASLVVAGDPIKEACGGTRFPETCASVLSANKDPRSTYADPGELAEMECGTDFHLFSMTVTAAGSQQWNDENMSKEDEDCFKECGVKL</sequence>
<evidence type="ECO:0000313" key="1">
    <source>
        <dbReference type="EMBL" id="JAA00397.1"/>
    </source>
</evidence>
<dbReference type="EMBL" id="GAAJ01000067">
    <property type="protein sequence ID" value="JAA00397.1"/>
    <property type="molecule type" value="mRNA"/>
</dbReference>
<reference evidence="1" key="1">
    <citation type="journal article" date="2013" name="Proc. Natl. Acad. Sci. U.S.A.">
        <title>Previously undescribed grass pollen antigens are the major inducers of T helper 2 cytokine-producing T cells in allergic individuals.</title>
        <authorList>
            <person name="Schulten V."/>
            <person name="Greenbaum J.A."/>
            <person name="Hauser M."/>
            <person name="McKinney D.M."/>
            <person name="Sidney J."/>
            <person name="Kolla R."/>
            <person name="Lindestam Arlehamn C.S."/>
            <person name="Oseroff C."/>
            <person name="Alam R."/>
            <person name="Broide D.H."/>
            <person name="Ferreira-Briza F."/>
            <person name="Grey H.M."/>
            <person name="Sette A."/>
            <person name="Peters B."/>
        </authorList>
    </citation>
    <scope>NUCLEOTIDE SEQUENCE</scope>
    <source>
        <tissue evidence="1">Pollen</tissue>
    </source>
</reference>